<name>A0A2C9KI42_BIOGL</name>
<dbReference type="Gene3D" id="2.130.10.10">
    <property type="entry name" value="YVTN repeat-like/Quinoprotein amine dehydrogenase"/>
    <property type="match status" value="2"/>
</dbReference>
<feature type="transmembrane region" description="Helical" evidence="5">
    <location>
        <begin position="16"/>
        <end position="37"/>
    </location>
</feature>
<accession>A0A2C9KI42</accession>
<dbReference type="PANTHER" id="PTHR44321:SF1">
    <property type="entry name" value="TRANSDUCIN BETA-LIKE PROTEIN 2"/>
    <property type="match status" value="1"/>
</dbReference>
<dbReference type="STRING" id="6526.A0A2C9KI42"/>
<dbReference type="InterPro" id="IPR001680">
    <property type="entry name" value="WD40_rpt"/>
</dbReference>
<proteinExistence type="predicted"/>
<evidence type="ECO:0000256" key="4">
    <source>
        <dbReference type="SAM" id="MobiDB-lite"/>
    </source>
</evidence>
<feature type="compositionally biased region" description="Basic and acidic residues" evidence="4">
    <location>
        <begin position="44"/>
        <end position="59"/>
    </location>
</feature>
<keyword evidence="5" id="KW-0812">Transmembrane</keyword>
<dbReference type="InterPro" id="IPR036322">
    <property type="entry name" value="WD40_repeat_dom_sf"/>
</dbReference>
<evidence type="ECO:0000256" key="5">
    <source>
        <dbReference type="SAM" id="Phobius"/>
    </source>
</evidence>
<dbReference type="PROSITE" id="PS50294">
    <property type="entry name" value="WD_REPEATS_REGION"/>
    <property type="match status" value="3"/>
</dbReference>
<dbReference type="VEuPathDB" id="VectorBase:BGLAX_032570"/>
<dbReference type="InterPro" id="IPR042410">
    <property type="entry name" value="WBSCR13"/>
</dbReference>
<evidence type="ECO:0000313" key="6">
    <source>
        <dbReference type="EnsemblMetazoa" id="BGLB019892-PA"/>
    </source>
</evidence>
<dbReference type="GO" id="GO:0005783">
    <property type="term" value="C:endoplasmic reticulum"/>
    <property type="evidence" value="ECO:0007669"/>
    <property type="project" value="TreeGrafter"/>
</dbReference>
<dbReference type="EnsemblMetazoa" id="BGLB019892-RA">
    <property type="protein sequence ID" value="BGLB019892-PA"/>
    <property type="gene ID" value="BGLB019892"/>
</dbReference>
<feature type="repeat" description="WD" evidence="3">
    <location>
        <begin position="192"/>
        <end position="226"/>
    </location>
</feature>
<feature type="region of interest" description="Disordered" evidence="4">
    <location>
        <begin position="44"/>
        <end position="74"/>
    </location>
</feature>
<gene>
    <name evidence="6" type="primary">106052175</name>
</gene>
<keyword evidence="2" id="KW-0677">Repeat</keyword>
<evidence type="ECO:0000313" key="7">
    <source>
        <dbReference type="Proteomes" id="UP000076420"/>
    </source>
</evidence>
<dbReference type="SUPFAM" id="SSF50978">
    <property type="entry name" value="WD40 repeat-like"/>
    <property type="match status" value="1"/>
</dbReference>
<evidence type="ECO:0000256" key="3">
    <source>
        <dbReference type="PROSITE-ProRule" id="PRU00221"/>
    </source>
</evidence>
<dbReference type="RefSeq" id="XP_013062936.2">
    <property type="nucleotide sequence ID" value="XM_013207482.2"/>
</dbReference>
<dbReference type="AlphaFoldDB" id="A0A2C9KI42"/>
<dbReference type="InterPro" id="IPR019775">
    <property type="entry name" value="WD40_repeat_CS"/>
</dbReference>
<evidence type="ECO:0000256" key="1">
    <source>
        <dbReference type="ARBA" id="ARBA00022574"/>
    </source>
</evidence>
<dbReference type="PRINTS" id="PR00320">
    <property type="entry name" value="GPROTEINBRPT"/>
</dbReference>
<dbReference type="PANTHER" id="PTHR44321">
    <property type="entry name" value="TRANSDUCIN BETA-LIKE PROTEIN 2"/>
    <property type="match status" value="1"/>
</dbReference>
<evidence type="ECO:0000256" key="2">
    <source>
        <dbReference type="ARBA" id="ARBA00022737"/>
    </source>
</evidence>
<feature type="repeat" description="WD" evidence="3">
    <location>
        <begin position="283"/>
        <end position="324"/>
    </location>
</feature>
<dbReference type="VEuPathDB" id="VectorBase:BGLB019892"/>
<keyword evidence="1 3" id="KW-0853">WD repeat</keyword>
<dbReference type="Proteomes" id="UP000076420">
    <property type="component" value="Unassembled WGS sequence"/>
</dbReference>
<dbReference type="GO" id="GO:0030968">
    <property type="term" value="P:endoplasmic reticulum unfolded protein response"/>
    <property type="evidence" value="ECO:0007669"/>
    <property type="project" value="TreeGrafter"/>
</dbReference>
<dbReference type="KEGG" id="bgt:106052175"/>
<dbReference type="InterPro" id="IPR015943">
    <property type="entry name" value="WD40/YVTN_repeat-like_dom_sf"/>
</dbReference>
<sequence length="459" mass="50202">MPQLDVEESASPSVPLIAVTAAVGAIVLLIALLCNVFKRDKKEQQISEETDKSKGEGQTEKLSGVKKPKPVPTKNVKKSAYVPFSHLWLSSTLKGHSSSIVSLDFSPNGKYLLTASEDRALLLWSVKEFQQKDHKYIRGNVDLDSATHVAFSPDSRAFVASLATENAIRIFRLVKKDDGSNNVSITGAITFPKKHKTDIIGVGIASSGKYIMSCSGDTTIIIWDLKGDVLATIDTHQMSNSCGKVSPCGRFVASSGFTPDVKVWEVLFDKTGTFKEVKRAFELKGHSAAVYTFDFNMDARRMASVSKDGTWKFWDTDVRYEMNQDPKLLKTGSVHFTGFSLIALSPDSHTVAVGNGTSIAFWDTETGKEQELMKDVHSESMTTLSFDISGRYLVSSGGKHVQVLHNVPGYKATILELEEKMKVASGPGMKERLKAQLTTAKESLESILSGTNTVTESKE</sequence>
<dbReference type="PROSITE" id="PS00678">
    <property type="entry name" value="WD_REPEATS_1"/>
    <property type="match status" value="1"/>
</dbReference>
<keyword evidence="5" id="KW-0472">Membrane</keyword>
<reference evidence="6" key="1">
    <citation type="submission" date="2020-05" db="UniProtKB">
        <authorList>
            <consortium name="EnsemblMetazoa"/>
        </authorList>
    </citation>
    <scope>IDENTIFICATION</scope>
    <source>
        <strain evidence="6">BB02</strain>
    </source>
</reference>
<dbReference type="PROSITE" id="PS50082">
    <property type="entry name" value="WD_REPEATS_2"/>
    <property type="match status" value="3"/>
</dbReference>
<dbReference type="SMART" id="SM00320">
    <property type="entry name" value="WD40"/>
    <property type="match status" value="7"/>
</dbReference>
<organism evidence="6 7">
    <name type="scientific">Biomphalaria glabrata</name>
    <name type="common">Bloodfluke planorb</name>
    <name type="synonym">Freshwater snail</name>
    <dbReference type="NCBI Taxonomy" id="6526"/>
    <lineage>
        <taxon>Eukaryota</taxon>
        <taxon>Metazoa</taxon>
        <taxon>Spiralia</taxon>
        <taxon>Lophotrochozoa</taxon>
        <taxon>Mollusca</taxon>
        <taxon>Gastropoda</taxon>
        <taxon>Heterobranchia</taxon>
        <taxon>Euthyneura</taxon>
        <taxon>Panpulmonata</taxon>
        <taxon>Hygrophila</taxon>
        <taxon>Lymnaeoidea</taxon>
        <taxon>Planorbidae</taxon>
        <taxon>Biomphalaria</taxon>
    </lineage>
</organism>
<dbReference type="OrthoDB" id="200924at2759"/>
<dbReference type="InterPro" id="IPR020472">
    <property type="entry name" value="WD40_PAC1"/>
</dbReference>
<protein>
    <submittedName>
        <fullName evidence="6">Uncharacterized protein</fullName>
    </submittedName>
</protein>
<dbReference type="CDD" id="cd00200">
    <property type="entry name" value="WD40"/>
    <property type="match status" value="1"/>
</dbReference>
<feature type="repeat" description="WD" evidence="3">
    <location>
        <begin position="93"/>
        <end position="127"/>
    </location>
</feature>
<keyword evidence="5" id="KW-1133">Transmembrane helix</keyword>
<dbReference type="Pfam" id="PF00400">
    <property type="entry name" value="WD40"/>
    <property type="match status" value="3"/>
</dbReference>